<evidence type="ECO:0000313" key="2">
    <source>
        <dbReference type="Proteomes" id="UP000289546"/>
    </source>
</evidence>
<evidence type="ECO:0000313" key="1">
    <source>
        <dbReference type="EMBL" id="RXH24048.1"/>
    </source>
</evidence>
<sequence>MFHCIGCGSFKTGARDKLFQWLTALKSQANSASDFYVGRETRESNSSLSGWRMLAIVPSEYVRDSSLDWDLFEVFMFTDPDGLVSVENYQRRTKGLLAPARPSRDWEYSRPDNETSRTRLHNIRDVLLKLTEEKYRAN</sequence>
<organism evidence="1 2">
    <name type="scientific">Bradyrhizobium nanningense</name>
    <dbReference type="NCBI Taxonomy" id="1325118"/>
    <lineage>
        <taxon>Bacteria</taxon>
        <taxon>Pseudomonadati</taxon>
        <taxon>Pseudomonadota</taxon>
        <taxon>Alphaproteobacteria</taxon>
        <taxon>Hyphomicrobiales</taxon>
        <taxon>Nitrobacteraceae</taxon>
        <taxon>Bradyrhizobium</taxon>
    </lineage>
</organism>
<accession>A0A4Q0RWQ5</accession>
<reference evidence="1 2" key="1">
    <citation type="submission" date="2015-04" db="EMBL/GenBank/DDBJ databases">
        <title>Comparative genomics of rhizobia nodulating Arachis hypogaea in China.</title>
        <authorList>
            <person name="Li Y."/>
        </authorList>
    </citation>
    <scope>NUCLEOTIDE SEQUENCE [LARGE SCALE GENOMIC DNA]</scope>
    <source>
        <strain evidence="1 2">CCBAU 51757</strain>
    </source>
</reference>
<proteinExistence type="predicted"/>
<dbReference type="Proteomes" id="UP000289546">
    <property type="component" value="Unassembled WGS sequence"/>
</dbReference>
<dbReference type="AlphaFoldDB" id="A0A4Q0RWQ5"/>
<comment type="caution">
    <text evidence="1">The sequence shown here is derived from an EMBL/GenBank/DDBJ whole genome shotgun (WGS) entry which is preliminary data.</text>
</comment>
<keyword evidence="2" id="KW-1185">Reference proteome</keyword>
<dbReference type="EMBL" id="LBJQ01000089">
    <property type="protein sequence ID" value="RXH24048.1"/>
    <property type="molecule type" value="Genomic_DNA"/>
</dbReference>
<protein>
    <submittedName>
        <fullName evidence="1">Uncharacterized protein</fullName>
    </submittedName>
</protein>
<name>A0A4Q0RWQ5_9BRAD</name>
<gene>
    <name evidence="1" type="ORF">XH99_28550</name>
</gene>